<accession>A0AAV8RGV5</accession>
<keyword evidence="3" id="KW-1185">Reference proteome</keyword>
<proteinExistence type="predicted"/>
<evidence type="ECO:0000313" key="2">
    <source>
        <dbReference type="EMBL" id="KAJ8506350.1"/>
    </source>
</evidence>
<feature type="region of interest" description="Disordered" evidence="1">
    <location>
        <begin position="38"/>
        <end position="64"/>
    </location>
</feature>
<sequence length="177" mass="18844">MMVAECLYSRAIQLFPNPMRQIPMEVTFYRLEVLSSHRKKPVSGTTTTTTTPAKGKGGGVGSTEKKAFFPVLTGRASDNSAPRAPHSMNRREKVAAGVNIKLGPGREPHSFLPGSASTVDCEPWSQTMHSPSCVPASSSDLTLALGILLLAGPVHHQLITTSMPPAALLYSQLAAFS</sequence>
<evidence type="ECO:0000256" key="1">
    <source>
        <dbReference type="SAM" id="MobiDB-lite"/>
    </source>
</evidence>
<protein>
    <submittedName>
        <fullName evidence="2">Uncharacterized protein</fullName>
    </submittedName>
</protein>
<evidence type="ECO:0000313" key="3">
    <source>
        <dbReference type="Proteomes" id="UP001222027"/>
    </source>
</evidence>
<gene>
    <name evidence="2" type="ORF">OPV22_007236</name>
</gene>
<name>A0AAV8RGV5_ENSVE</name>
<feature type="compositionally biased region" description="Low complexity" evidence="1">
    <location>
        <begin position="42"/>
        <end position="54"/>
    </location>
</feature>
<comment type="caution">
    <text evidence="2">The sequence shown here is derived from an EMBL/GenBank/DDBJ whole genome shotgun (WGS) entry which is preliminary data.</text>
</comment>
<dbReference type="EMBL" id="JAQQAF010000002">
    <property type="protein sequence ID" value="KAJ8506350.1"/>
    <property type="molecule type" value="Genomic_DNA"/>
</dbReference>
<dbReference type="AlphaFoldDB" id="A0AAV8RGV5"/>
<reference evidence="2 3" key="1">
    <citation type="submission" date="2022-12" db="EMBL/GenBank/DDBJ databases">
        <title>Chromosome-scale assembly of the Ensete ventricosum genome.</title>
        <authorList>
            <person name="Dussert Y."/>
            <person name="Stocks J."/>
            <person name="Wendawek A."/>
            <person name="Woldeyes F."/>
            <person name="Nichols R.A."/>
            <person name="Borrell J.S."/>
        </authorList>
    </citation>
    <scope>NUCLEOTIDE SEQUENCE [LARGE SCALE GENOMIC DNA]</scope>
    <source>
        <strain evidence="3">cv. Maze</strain>
        <tissue evidence="2">Seeds</tissue>
    </source>
</reference>
<dbReference type="Proteomes" id="UP001222027">
    <property type="component" value="Unassembled WGS sequence"/>
</dbReference>
<organism evidence="2 3">
    <name type="scientific">Ensete ventricosum</name>
    <name type="common">Abyssinian banana</name>
    <name type="synonym">Musa ensete</name>
    <dbReference type="NCBI Taxonomy" id="4639"/>
    <lineage>
        <taxon>Eukaryota</taxon>
        <taxon>Viridiplantae</taxon>
        <taxon>Streptophyta</taxon>
        <taxon>Embryophyta</taxon>
        <taxon>Tracheophyta</taxon>
        <taxon>Spermatophyta</taxon>
        <taxon>Magnoliopsida</taxon>
        <taxon>Liliopsida</taxon>
        <taxon>Zingiberales</taxon>
        <taxon>Musaceae</taxon>
        <taxon>Ensete</taxon>
    </lineage>
</organism>